<protein>
    <submittedName>
        <fullName evidence="13">Rep</fullName>
    </submittedName>
</protein>
<dbReference type="GO" id="GO:0006260">
    <property type="term" value="P:DNA replication"/>
    <property type="evidence" value="ECO:0007669"/>
    <property type="project" value="UniProtKB-KW"/>
</dbReference>
<evidence type="ECO:0000256" key="3">
    <source>
        <dbReference type="ARBA" id="ARBA00022695"/>
    </source>
</evidence>
<reference evidence="13" key="1">
    <citation type="submission" date="2017-01" db="EMBL/GenBank/DDBJ databases">
        <title>High-throughput sequencing uncovers low homogeneity in the biogeography of single-stranded DNA viruses.</title>
        <authorList>
            <person name="Pearson V.M."/>
            <person name="Rokyta D.R."/>
        </authorList>
    </citation>
    <scope>NUCLEOTIDE SEQUENCE</scope>
</reference>
<keyword evidence="5" id="KW-0540">Nuclease</keyword>
<dbReference type="Pfam" id="PF02407">
    <property type="entry name" value="Viral_Rep"/>
    <property type="match status" value="1"/>
</dbReference>
<dbReference type="GO" id="GO:0046872">
    <property type="term" value="F:metal ion binding"/>
    <property type="evidence" value="ECO:0007669"/>
    <property type="project" value="UniProtKB-KW"/>
</dbReference>
<dbReference type="GO" id="GO:0000166">
    <property type="term" value="F:nucleotide binding"/>
    <property type="evidence" value="ECO:0007669"/>
    <property type="project" value="UniProtKB-KW"/>
</dbReference>
<dbReference type="GO" id="GO:0042025">
    <property type="term" value="C:host cell nucleus"/>
    <property type="evidence" value="ECO:0007669"/>
    <property type="project" value="UniProtKB-SubCell"/>
</dbReference>
<name>A0A2K9LSF7_9VIRU</name>
<accession>A0A2K9LSF7</accession>
<comment type="subcellular location">
    <subcellularLocation>
        <location evidence="1">Host nucleus</location>
    </subcellularLocation>
</comment>
<gene>
    <name evidence="13" type="primary">Rep</name>
</gene>
<evidence type="ECO:0000256" key="6">
    <source>
        <dbReference type="ARBA" id="ARBA00022723"/>
    </source>
</evidence>
<keyword evidence="7" id="KW-0547">Nucleotide-binding</keyword>
<keyword evidence="6" id="KW-0479">Metal-binding</keyword>
<dbReference type="GO" id="GO:0016779">
    <property type="term" value="F:nucleotidyltransferase activity"/>
    <property type="evidence" value="ECO:0007669"/>
    <property type="project" value="UniProtKB-KW"/>
</dbReference>
<evidence type="ECO:0000256" key="8">
    <source>
        <dbReference type="ARBA" id="ARBA00022759"/>
    </source>
</evidence>
<dbReference type="Gene3D" id="3.40.1310.20">
    <property type="match status" value="1"/>
</dbReference>
<evidence type="ECO:0000259" key="12">
    <source>
        <dbReference type="PROSITE" id="PS52020"/>
    </source>
</evidence>
<evidence type="ECO:0000256" key="7">
    <source>
        <dbReference type="ARBA" id="ARBA00022741"/>
    </source>
</evidence>
<keyword evidence="3" id="KW-0548">Nucleotidyltransferase</keyword>
<evidence type="ECO:0000256" key="10">
    <source>
        <dbReference type="ARBA" id="ARBA00023124"/>
    </source>
</evidence>
<proteinExistence type="predicted"/>
<dbReference type="GO" id="GO:0016787">
    <property type="term" value="F:hydrolase activity"/>
    <property type="evidence" value="ECO:0007669"/>
    <property type="project" value="UniProtKB-KW"/>
</dbReference>
<feature type="domain" description="CRESS-DNA virus Rep endonuclease" evidence="12">
    <location>
        <begin position="26"/>
        <end position="124"/>
    </location>
</feature>
<evidence type="ECO:0000256" key="9">
    <source>
        <dbReference type="ARBA" id="ARBA00022801"/>
    </source>
</evidence>
<keyword evidence="2" id="KW-0808">Transferase</keyword>
<evidence type="ECO:0000313" key="13">
    <source>
        <dbReference type="EMBL" id="AUM61757.1"/>
    </source>
</evidence>
<keyword evidence="9" id="KW-0378">Hydrolase</keyword>
<keyword evidence="8" id="KW-0255">Endonuclease</keyword>
<organism evidence="13">
    <name type="scientific">uncultured virus</name>
    <dbReference type="NCBI Taxonomy" id="340016"/>
    <lineage>
        <taxon>Viruses</taxon>
        <taxon>environmental samples</taxon>
    </lineage>
</organism>
<dbReference type="GO" id="GO:0004519">
    <property type="term" value="F:endonuclease activity"/>
    <property type="evidence" value="ECO:0007669"/>
    <property type="project" value="UniProtKB-KW"/>
</dbReference>
<keyword evidence="4" id="KW-0235">DNA replication</keyword>
<evidence type="ECO:0000256" key="4">
    <source>
        <dbReference type="ARBA" id="ARBA00022705"/>
    </source>
</evidence>
<dbReference type="InterPro" id="IPR049912">
    <property type="entry name" value="CRESS_DNA_REP"/>
</dbReference>
<dbReference type="GO" id="GO:0003677">
    <property type="term" value="F:DNA binding"/>
    <property type="evidence" value="ECO:0007669"/>
    <property type="project" value="UniProtKB-KW"/>
</dbReference>
<evidence type="ECO:0000256" key="5">
    <source>
        <dbReference type="ARBA" id="ARBA00022722"/>
    </source>
</evidence>
<evidence type="ECO:0000256" key="11">
    <source>
        <dbReference type="ARBA" id="ARBA00023125"/>
    </source>
</evidence>
<keyword evidence="11" id="KW-0238">DNA-binding</keyword>
<sequence length="292" mass="33928">MKTNLAPIGSKRLETEGNTNLSRARANASKFWCFTYNNYDELLLAPLCQSFNNYGKYLFCKEIGTECGTPHLQGFIQLNKKGRPLELFSKITDKIHWEKCKGSYIDNFNYCTKGQSDIFTNMKIKKPIKDPLLGVTLYQWECKVLDFLENCDDDRKIIWIYDEIGNSGKTCFCKHICLKNENALYLQGKCNDIKYAISIFTEKKDLDIAFFDFPRTSEEYISYDAIECVKNGIFFSGKYEGKMHLSNSPIVICFANFKPELEKLSLDRWIIYEINKNKDLELLDTSNVIDLY</sequence>
<keyword evidence="10" id="KW-0190">Covalent protein-DNA linkage</keyword>
<evidence type="ECO:0000256" key="2">
    <source>
        <dbReference type="ARBA" id="ARBA00022679"/>
    </source>
</evidence>
<dbReference type="EMBL" id="KY487843">
    <property type="protein sequence ID" value="AUM61757.1"/>
    <property type="molecule type" value="Genomic_DNA"/>
</dbReference>
<evidence type="ECO:0000256" key="1">
    <source>
        <dbReference type="ARBA" id="ARBA00004147"/>
    </source>
</evidence>
<dbReference type="PROSITE" id="PS52020">
    <property type="entry name" value="CRESS_DNA_REP"/>
    <property type="match status" value="1"/>
</dbReference>